<dbReference type="EMBL" id="CP045483">
    <property type="protein sequence ID" value="QGR20323.1"/>
    <property type="molecule type" value="Genomic_DNA"/>
</dbReference>
<keyword evidence="1" id="KW-0472">Membrane</keyword>
<dbReference type="RefSeq" id="WP_156007774.1">
    <property type="nucleotide sequence ID" value="NZ_CP045483.1"/>
</dbReference>
<keyword evidence="1" id="KW-1133">Transmembrane helix</keyword>
<protein>
    <submittedName>
        <fullName evidence="2">Uncharacterized protein</fullName>
    </submittedName>
</protein>
<dbReference type="AlphaFoldDB" id="A0A650CRC3"/>
<organism evidence="2 3">
    <name type="scientific">Stygiolobus azoricus</name>
    <dbReference type="NCBI Taxonomy" id="41675"/>
    <lineage>
        <taxon>Archaea</taxon>
        <taxon>Thermoproteota</taxon>
        <taxon>Thermoprotei</taxon>
        <taxon>Sulfolobales</taxon>
        <taxon>Sulfolobaceae</taxon>
        <taxon>Stygiolobus</taxon>
    </lineage>
</organism>
<feature type="transmembrane region" description="Helical" evidence="1">
    <location>
        <begin position="38"/>
        <end position="57"/>
    </location>
</feature>
<dbReference type="GeneID" id="42799447"/>
<proteinExistence type="predicted"/>
<evidence type="ECO:0000256" key="1">
    <source>
        <dbReference type="SAM" id="Phobius"/>
    </source>
</evidence>
<dbReference type="KEGG" id="sazo:D1868_10205"/>
<keyword evidence="3" id="KW-1185">Reference proteome</keyword>
<evidence type="ECO:0000313" key="2">
    <source>
        <dbReference type="EMBL" id="QGR20323.1"/>
    </source>
</evidence>
<dbReference type="Proteomes" id="UP000423396">
    <property type="component" value="Chromosome"/>
</dbReference>
<sequence length="64" mass="6712">MRKGIKFCSCSAIVGIGAFLFAGGLMGIVKIASPEFPLYLGMLLMILGVLSSSLTLAPDQNGYE</sequence>
<gene>
    <name evidence="2" type="ORF">D1868_10205</name>
</gene>
<evidence type="ECO:0000313" key="3">
    <source>
        <dbReference type="Proteomes" id="UP000423396"/>
    </source>
</evidence>
<dbReference type="OrthoDB" id="43508at2157"/>
<name>A0A650CRC3_9CREN</name>
<accession>A0A650CRC3</accession>
<reference evidence="2 3" key="1">
    <citation type="submission" date="2019-10" db="EMBL/GenBank/DDBJ databases">
        <title>Genome Sequences from Six Type Strain Members of the Archaeal Family Sulfolobaceae: Acidianus ambivalens, Acidianus infernus, Metallosphaera prunae, Stygiolobus azoricus, Sulfolobus metallicus, and Sulfurisphaera ohwakuensis.</title>
        <authorList>
            <person name="Counts J.A."/>
            <person name="Kelly R.M."/>
        </authorList>
    </citation>
    <scope>NUCLEOTIDE SEQUENCE [LARGE SCALE GENOMIC DNA]</scope>
    <source>
        <strain evidence="2 3">FC6</strain>
    </source>
</reference>
<feature type="transmembrane region" description="Helical" evidence="1">
    <location>
        <begin position="12"/>
        <end position="32"/>
    </location>
</feature>
<keyword evidence="1" id="KW-0812">Transmembrane</keyword>